<evidence type="ECO:0000313" key="2">
    <source>
        <dbReference type="EMBL" id="KAE9530832.1"/>
    </source>
</evidence>
<sequence length="330" mass="34349">MEDDHQNDQQVNNPHINKVLKTYQMSAPRSLQGPNSVLDEPSGAAVAVCSPKAPMAGGDSESGGGGAAAEDAGAGAATAAAAAPGAVRAGPVGMRAVRDGAGMGEDRLLHGGRRDAAVPAADPQHGAPGLHAHPDQPGVRRAAHLLFAVHARAAGHAQALPDTAGDGAVVRPDDQDERRAAVLRAAPSDPAGGGPGARGRGHVLVRGVPRRVRQDPGRVHARTVHRKVLGVHTVRRVQGAVRAPAVRQPHTPVHGHQLVPLGLQARELESVRQGVARAPGLRASGQPVRNVQGADRRVGHRSLFVEETKADEFRVLSHFRPDNVIPIRRP</sequence>
<dbReference type="Proteomes" id="UP000475862">
    <property type="component" value="Unassembled WGS sequence"/>
</dbReference>
<evidence type="ECO:0000256" key="1">
    <source>
        <dbReference type="SAM" id="MobiDB-lite"/>
    </source>
</evidence>
<gene>
    <name evidence="2" type="ORF">AGLY_011294</name>
</gene>
<dbReference type="AlphaFoldDB" id="A0A6G0TDF4"/>
<reference evidence="2 3" key="1">
    <citation type="submission" date="2019-08" db="EMBL/GenBank/DDBJ databases">
        <title>The genome of the soybean aphid Biotype 1, its phylome, world population structure and adaptation to the North American continent.</title>
        <authorList>
            <person name="Giordano R."/>
            <person name="Donthu R.K."/>
            <person name="Hernandez A.G."/>
            <person name="Wright C.L."/>
            <person name="Zimin A.V."/>
        </authorList>
    </citation>
    <scope>NUCLEOTIDE SEQUENCE [LARGE SCALE GENOMIC DNA]</scope>
    <source>
        <tissue evidence="2">Whole aphids</tissue>
    </source>
</reference>
<name>A0A6G0TDF4_APHGL</name>
<proteinExistence type="predicted"/>
<feature type="region of interest" description="Disordered" evidence="1">
    <location>
        <begin position="50"/>
        <end position="74"/>
    </location>
</feature>
<comment type="caution">
    <text evidence="2">The sequence shown here is derived from an EMBL/GenBank/DDBJ whole genome shotgun (WGS) entry which is preliminary data.</text>
</comment>
<organism evidence="2 3">
    <name type="scientific">Aphis glycines</name>
    <name type="common">Soybean aphid</name>
    <dbReference type="NCBI Taxonomy" id="307491"/>
    <lineage>
        <taxon>Eukaryota</taxon>
        <taxon>Metazoa</taxon>
        <taxon>Ecdysozoa</taxon>
        <taxon>Arthropoda</taxon>
        <taxon>Hexapoda</taxon>
        <taxon>Insecta</taxon>
        <taxon>Pterygota</taxon>
        <taxon>Neoptera</taxon>
        <taxon>Paraneoptera</taxon>
        <taxon>Hemiptera</taxon>
        <taxon>Sternorrhyncha</taxon>
        <taxon>Aphidomorpha</taxon>
        <taxon>Aphidoidea</taxon>
        <taxon>Aphididae</taxon>
        <taxon>Aphidini</taxon>
        <taxon>Aphis</taxon>
        <taxon>Aphis</taxon>
    </lineage>
</organism>
<dbReference type="EMBL" id="VYZN01000042">
    <property type="protein sequence ID" value="KAE9530832.1"/>
    <property type="molecule type" value="Genomic_DNA"/>
</dbReference>
<dbReference type="OrthoDB" id="3938623at2759"/>
<evidence type="ECO:0000313" key="3">
    <source>
        <dbReference type="Proteomes" id="UP000475862"/>
    </source>
</evidence>
<accession>A0A6G0TDF4</accession>
<protein>
    <submittedName>
        <fullName evidence="2">Uncharacterized protein</fullName>
    </submittedName>
</protein>
<keyword evidence="3" id="KW-1185">Reference proteome</keyword>